<dbReference type="InterPro" id="IPR036371">
    <property type="entry name" value="TPK_B1-bd_sf"/>
</dbReference>
<dbReference type="EMBL" id="DYUZ01000026">
    <property type="protein sequence ID" value="HJG37443.1"/>
    <property type="molecule type" value="Genomic_DNA"/>
</dbReference>
<proteinExistence type="predicted"/>
<dbReference type="Proteomes" id="UP000753256">
    <property type="component" value="Unassembled WGS sequence"/>
</dbReference>
<reference evidence="7" key="1">
    <citation type="journal article" date="2021" name="PeerJ">
        <title>Extensive microbial diversity within the chicken gut microbiome revealed by metagenomics and culture.</title>
        <authorList>
            <person name="Gilroy R."/>
            <person name="Ravi A."/>
            <person name="Getino M."/>
            <person name="Pursley I."/>
            <person name="Horton D.L."/>
            <person name="Alikhan N.F."/>
            <person name="Baker D."/>
            <person name="Gharbi K."/>
            <person name="Hall N."/>
            <person name="Watson M."/>
            <person name="Adriaenssens E.M."/>
            <person name="Foster-Nyarko E."/>
            <person name="Jarju S."/>
            <person name="Secka A."/>
            <person name="Antonio M."/>
            <person name="Oren A."/>
            <person name="Chaudhuri R.R."/>
            <person name="La Ragione R."/>
            <person name="Hildebrand F."/>
            <person name="Pallen M.J."/>
        </authorList>
    </citation>
    <scope>NUCLEOTIDE SEQUENCE</scope>
    <source>
        <strain evidence="7">ChiHjej13B12-9602</strain>
    </source>
</reference>
<dbReference type="SMART" id="SM00983">
    <property type="entry name" value="TPK_B1_binding"/>
    <property type="match status" value="1"/>
</dbReference>
<dbReference type="PANTHER" id="PTHR41299:SF1">
    <property type="entry name" value="THIAMINE PYROPHOSPHOKINASE"/>
    <property type="match status" value="1"/>
</dbReference>
<name>A0A921LSV5_9ACTN</name>
<evidence type="ECO:0000256" key="4">
    <source>
        <dbReference type="ARBA" id="ARBA00022840"/>
    </source>
</evidence>
<evidence type="ECO:0000256" key="3">
    <source>
        <dbReference type="ARBA" id="ARBA00022777"/>
    </source>
</evidence>
<dbReference type="Pfam" id="PF04265">
    <property type="entry name" value="TPK_B1_binding"/>
    <property type="match status" value="1"/>
</dbReference>
<evidence type="ECO:0000256" key="2">
    <source>
        <dbReference type="ARBA" id="ARBA00022741"/>
    </source>
</evidence>
<dbReference type="GO" id="GO:0009229">
    <property type="term" value="P:thiamine diphosphate biosynthetic process"/>
    <property type="evidence" value="ECO:0007669"/>
    <property type="project" value="InterPro"/>
</dbReference>
<dbReference type="Pfam" id="PF04263">
    <property type="entry name" value="TPK_catalytic"/>
    <property type="match status" value="1"/>
</dbReference>
<dbReference type="SUPFAM" id="SSF63862">
    <property type="entry name" value="Thiamin pyrophosphokinase, substrate-binding domain"/>
    <property type="match status" value="1"/>
</dbReference>
<keyword evidence="2" id="KW-0547">Nucleotide-binding</keyword>
<gene>
    <name evidence="7" type="ORF">K8V70_06240</name>
</gene>
<organism evidence="7 8">
    <name type="scientific">Enorma phocaeensis</name>
    <dbReference type="NCBI Taxonomy" id="1871019"/>
    <lineage>
        <taxon>Bacteria</taxon>
        <taxon>Bacillati</taxon>
        <taxon>Actinomycetota</taxon>
        <taxon>Coriobacteriia</taxon>
        <taxon>Coriobacteriales</taxon>
        <taxon>Coriobacteriaceae</taxon>
        <taxon>Enorma</taxon>
    </lineage>
</organism>
<dbReference type="EC" id="2.7.6.2" evidence="5"/>
<dbReference type="NCBIfam" id="TIGR01378">
    <property type="entry name" value="thi_PPkinase"/>
    <property type="match status" value="1"/>
</dbReference>
<accession>A0A921LSV5</accession>
<dbReference type="InterPro" id="IPR053149">
    <property type="entry name" value="TPK"/>
</dbReference>
<dbReference type="RefSeq" id="WP_273190267.1">
    <property type="nucleotide sequence ID" value="NZ_DYUZ01000026.1"/>
</dbReference>
<keyword evidence="3" id="KW-0418">Kinase</keyword>
<dbReference type="InterPro" id="IPR036759">
    <property type="entry name" value="TPK_catalytic_sf"/>
</dbReference>
<dbReference type="GO" id="GO:0030975">
    <property type="term" value="F:thiamine binding"/>
    <property type="evidence" value="ECO:0007669"/>
    <property type="project" value="InterPro"/>
</dbReference>
<dbReference type="InterPro" id="IPR007373">
    <property type="entry name" value="Thiamin_PyroPKinase_B1-bd"/>
</dbReference>
<dbReference type="InterPro" id="IPR006282">
    <property type="entry name" value="Thi_PPkinase"/>
</dbReference>
<evidence type="ECO:0000256" key="5">
    <source>
        <dbReference type="NCBIfam" id="TIGR01378"/>
    </source>
</evidence>
<dbReference type="GO" id="GO:0016301">
    <property type="term" value="F:kinase activity"/>
    <property type="evidence" value="ECO:0007669"/>
    <property type="project" value="UniProtKB-KW"/>
</dbReference>
<protein>
    <recommendedName>
        <fullName evidence="5">Thiamine diphosphokinase</fullName>
        <ecNumber evidence="5">2.7.6.2</ecNumber>
    </recommendedName>
</protein>
<dbReference type="AlphaFoldDB" id="A0A921LSV5"/>
<dbReference type="CDD" id="cd07995">
    <property type="entry name" value="TPK"/>
    <property type="match status" value="1"/>
</dbReference>
<dbReference type="PANTHER" id="PTHR41299">
    <property type="entry name" value="THIAMINE PYROPHOSPHOKINASE"/>
    <property type="match status" value="1"/>
</dbReference>
<dbReference type="SUPFAM" id="SSF63999">
    <property type="entry name" value="Thiamin pyrophosphokinase, catalytic domain"/>
    <property type="match status" value="1"/>
</dbReference>
<dbReference type="GO" id="GO:0006772">
    <property type="term" value="P:thiamine metabolic process"/>
    <property type="evidence" value="ECO:0007669"/>
    <property type="project" value="UniProtKB-UniRule"/>
</dbReference>
<dbReference type="Gene3D" id="3.40.50.10240">
    <property type="entry name" value="Thiamin pyrophosphokinase, catalytic domain"/>
    <property type="match status" value="1"/>
</dbReference>
<feature type="domain" description="Thiamin pyrophosphokinase thiamin-binding" evidence="6">
    <location>
        <begin position="140"/>
        <end position="210"/>
    </location>
</feature>
<dbReference type="InterPro" id="IPR007371">
    <property type="entry name" value="TPK_catalytic"/>
</dbReference>
<reference evidence="7" key="2">
    <citation type="submission" date="2021-09" db="EMBL/GenBank/DDBJ databases">
        <authorList>
            <person name="Gilroy R."/>
        </authorList>
    </citation>
    <scope>NUCLEOTIDE SEQUENCE</scope>
    <source>
        <strain evidence="7">ChiHjej13B12-9602</strain>
    </source>
</reference>
<keyword evidence="1 7" id="KW-0808">Transferase</keyword>
<evidence type="ECO:0000313" key="7">
    <source>
        <dbReference type="EMBL" id="HJG37443.1"/>
    </source>
</evidence>
<sequence>MRVLLVGGSPERASAATVARAANGCTAVVAIDRGLDSVLSAGLRCDLFCGDVDSVSPAGALVVERAERGEEDFDVVRYNPHKDDTDLGLALSEVGHRWPGATIVATCFSGGNPDHALAVIGRFAAWGGKVVFAEDAFSGGVLRAGGIFPIHDAQGCRFSFVPLSPEAEVSETGMRWELDHRTVPLLDDLGISNVIEMADARITCHKGIIACWLFS</sequence>
<dbReference type="GO" id="GO:0004788">
    <property type="term" value="F:thiamine diphosphokinase activity"/>
    <property type="evidence" value="ECO:0007669"/>
    <property type="project" value="UniProtKB-UniRule"/>
</dbReference>
<evidence type="ECO:0000259" key="6">
    <source>
        <dbReference type="SMART" id="SM00983"/>
    </source>
</evidence>
<evidence type="ECO:0000256" key="1">
    <source>
        <dbReference type="ARBA" id="ARBA00022679"/>
    </source>
</evidence>
<evidence type="ECO:0000313" key="8">
    <source>
        <dbReference type="Proteomes" id="UP000753256"/>
    </source>
</evidence>
<dbReference type="GO" id="GO:0005524">
    <property type="term" value="F:ATP binding"/>
    <property type="evidence" value="ECO:0007669"/>
    <property type="project" value="UniProtKB-KW"/>
</dbReference>
<comment type="caution">
    <text evidence="7">The sequence shown here is derived from an EMBL/GenBank/DDBJ whole genome shotgun (WGS) entry which is preliminary data.</text>
</comment>
<keyword evidence="4" id="KW-0067">ATP-binding</keyword>